<evidence type="ECO:0000259" key="9">
    <source>
        <dbReference type="Pfam" id="PF02811"/>
    </source>
</evidence>
<dbReference type="EC" id="3.1.3.15" evidence="3 8"/>
<evidence type="ECO:0000313" key="10">
    <source>
        <dbReference type="EMBL" id="VYU25645.1"/>
    </source>
</evidence>
<evidence type="ECO:0000256" key="1">
    <source>
        <dbReference type="ARBA" id="ARBA00004970"/>
    </source>
</evidence>
<evidence type="ECO:0000256" key="3">
    <source>
        <dbReference type="ARBA" id="ARBA00013085"/>
    </source>
</evidence>
<accession>A0A6N3DB27</accession>
<keyword evidence="4 8" id="KW-0028">Amino-acid biosynthesis</keyword>
<name>A0A6N3DB27_9CLOT</name>
<dbReference type="NCBIfam" id="NF004086">
    <property type="entry name" value="PRK05588.1"/>
    <property type="match status" value="1"/>
</dbReference>
<dbReference type="NCBIfam" id="TIGR01856">
    <property type="entry name" value="hisJ_fam"/>
    <property type="match status" value="1"/>
</dbReference>
<dbReference type="PANTHER" id="PTHR21039:SF0">
    <property type="entry name" value="HISTIDINOL-PHOSPHATASE"/>
    <property type="match status" value="1"/>
</dbReference>
<reference evidence="10" key="1">
    <citation type="submission" date="2019-11" db="EMBL/GenBank/DDBJ databases">
        <authorList>
            <person name="Feng L."/>
        </authorList>
    </citation>
    <scope>NUCLEOTIDE SEQUENCE</scope>
    <source>
        <strain evidence="10">CTertiumLFYP3</strain>
    </source>
</reference>
<dbReference type="InterPro" id="IPR016195">
    <property type="entry name" value="Pol/histidinol_Pase-like"/>
</dbReference>
<dbReference type="GO" id="GO:0005737">
    <property type="term" value="C:cytoplasm"/>
    <property type="evidence" value="ECO:0007669"/>
    <property type="project" value="TreeGrafter"/>
</dbReference>
<evidence type="ECO:0000256" key="7">
    <source>
        <dbReference type="ARBA" id="ARBA00049158"/>
    </source>
</evidence>
<dbReference type="Pfam" id="PF02811">
    <property type="entry name" value="PHP"/>
    <property type="match status" value="1"/>
</dbReference>
<sequence>MIFDSHMHTKFSTDSDMSILDAIEVSKNNNIGIIITDHMDLDYPVKEDFKFHVPSYFKEYEKYRSNSLKLGIEIGLTKNVVEESEKLITSYDFDFVLGSIHAVKNLDIYAEYVHQGYSKKDFFTYYLEDMLSCVNLYNNFDSLAHIDYPCRYAKFDNNEILVSEYNNILAEIFKTLINKGKVLEINTSRLHIPEAKVALKDIYNLYKDLGGKYVTLGSDAHASTNIYRNFDIALDFINEVDLKGIYFNNRKPEFF</sequence>
<dbReference type="Gene3D" id="3.20.20.140">
    <property type="entry name" value="Metal-dependent hydrolases"/>
    <property type="match status" value="1"/>
</dbReference>
<dbReference type="EMBL" id="CACRTO010000019">
    <property type="protein sequence ID" value="VYU25645.1"/>
    <property type="molecule type" value="Genomic_DNA"/>
</dbReference>
<comment type="catalytic activity">
    <reaction evidence="7 8">
        <text>L-histidinol phosphate + H2O = L-histidinol + phosphate</text>
        <dbReference type="Rhea" id="RHEA:14465"/>
        <dbReference type="ChEBI" id="CHEBI:15377"/>
        <dbReference type="ChEBI" id="CHEBI:43474"/>
        <dbReference type="ChEBI" id="CHEBI:57699"/>
        <dbReference type="ChEBI" id="CHEBI:57980"/>
        <dbReference type="EC" id="3.1.3.15"/>
    </reaction>
</comment>
<dbReference type="GO" id="GO:0000105">
    <property type="term" value="P:L-histidine biosynthetic process"/>
    <property type="evidence" value="ECO:0007669"/>
    <property type="project" value="UniProtKB-UniRule"/>
</dbReference>
<comment type="similarity">
    <text evidence="2 8">Belongs to the PHP hydrolase family. HisK subfamily.</text>
</comment>
<dbReference type="SUPFAM" id="SSF89550">
    <property type="entry name" value="PHP domain-like"/>
    <property type="match status" value="1"/>
</dbReference>
<evidence type="ECO:0000256" key="4">
    <source>
        <dbReference type="ARBA" id="ARBA00022605"/>
    </source>
</evidence>
<dbReference type="PANTHER" id="PTHR21039">
    <property type="entry name" value="HISTIDINOL PHOSPHATASE-RELATED"/>
    <property type="match status" value="1"/>
</dbReference>
<keyword evidence="6 8" id="KW-0368">Histidine biosynthesis</keyword>
<dbReference type="InterPro" id="IPR010140">
    <property type="entry name" value="Histidinol_P_phosphatase_HisJ"/>
</dbReference>
<evidence type="ECO:0000256" key="6">
    <source>
        <dbReference type="ARBA" id="ARBA00023102"/>
    </source>
</evidence>
<evidence type="ECO:0000256" key="8">
    <source>
        <dbReference type="RuleBase" id="RU366003"/>
    </source>
</evidence>
<dbReference type="RefSeq" id="WP_156626350.1">
    <property type="nucleotide sequence ID" value="NZ_CACRTO010000019.1"/>
</dbReference>
<dbReference type="UniPathway" id="UPA00031">
    <property type="reaction ID" value="UER00013"/>
</dbReference>
<dbReference type="AlphaFoldDB" id="A0A6N3DB27"/>
<proteinExistence type="inferred from homology"/>
<dbReference type="InterPro" id="IPR004013">
    <property type="entry name" value="PHP_dom"/>
</dbReference>
<keyword evidence="5 8" id="KW-0378">Hydrolase</keyword>
<evidence type="ECO:0000256" key="2">
    <source>
        <dbReference type="ARBA" id="ARBA00009152"/>
    </source>
</evidence>
<organism evidence="10">
    <name type="scientific">Clostridium tertium</name>
    <dbReference type="NCBI Taxonomy" id="1559"/>
    <lineage>
        <taxon>Bacteria</taxon>
        <taxon>Bacillati</taxon>
        <taxon>Bacillota</taxon>
        <taxon>Clostridia</taxon>
        <taxon>Eubacteriales</taxon>
        <taxon>Clostridiaceae</taxon>
        <taxon>Clostridium</taxon>
    </lineage>
</organism>
<protein>
    <recommendedName>
        <fullName evidence="3 8">Histidinol-phosphatase</fullName>
        <shortName evidence="8">HolPase</shortName>
        <ecNumber evidence="3 8">3.1.3.15</ecNumber>
    </recommendedName>
</protein>
<comment type="pathway">
    <text evidence="1 8">Amino-acid biosynthesis; L-histidine biosynthesis; L-histidine from 5-phospho-alpha-D-ribose 1-diphosphate: step 8/9.</text>
</comment>
<evidence type="ECO:0000256" key="5">
    <source>
        <dbReference type="ARBA" id="ARBA00022801"/>
    </source>
</evidence>
<feature type="domain" description="PHP" evidence="9">
    <location>
        <begin position="4"/>
        <end position="188"/>
    </location>
</feature>
<dbReference type="GO" id="GO:0004401">
    <property type="term" value="F:histidinol-phosphatase activity"/>
    <property type="evidence" value="ECO:0007669"/>
    <property type="project" value="UniProtKB-UniRule"/>
</dbReference>
<gene>
    <name evidence="10" type="primary">hisK_2</name>
    <name evidence="10" type="ORF">CTLFYP3_01884</name>
</gene>